<dbReference type="RefSeq" id="WP_185252216.1">
    <property type="nucleotide sequence ID" value="NZ_JACKXE010000001.1"/>
</dbReference>
<dbReference type="Pfam" id="PF14155">
    <property type="entry name" value="DUF4307"/>
    <property type="match status" value="1"/>
</dbReference>
<dbReference type="InterPro" id="IPR025443">
    <property type="entry name" value="DUF4307"/>
</dbReference>
<evidence type="ECO:0000256" key="1">
    <source>
        <dbReference type="SAM" id="Phobius"/>
    </source>
</evidence>
<keyword evidence="3" id="KW-1185">Reference proteome</keyword>
<proteinExistence type="predicted"/>
<dbReference type="AlphaFoldDB" id="A0A7X0RHA0"/>
<evidence type="ECO:0000313" key="2">
    <source>
        <dbReference type="EMBL" id="MBB6627004.1"/>
    </source>
</evidence>
<keyword evidence="1" id="KW-1133">Transmembrane helix</keyword>
<accession>A0A7X0RHA0</accession>
<feature type="transmembrane region" description="Helical" evidence="1">
    <location>
        <begin position="29"/>
        <end position="47"/>
    </location>
</feature>
<dbReference type="Proteomes" id="UP000523955">
    <property type="component" value="Unassembled WGS sequence"/>
</dbReference>
<dbReference type="EMBL" id="JACKXE010000001">
    <property type="protein sequence ID" value="MBB6627004.1"/>
    <property type="molecule type" value="Genomic_DNA"/>
</dbReference>
<organism evidence="2 3">
    <name type="scientific">Nocardioides luti</name>
    <dbReference type="NCBI Taxonomy" id="2761101"/>
    <lineage>
        <taxon>Bacteria</taxon>
        <taxon>Bacillati</taxon>
        <taxon>Actinomycetota</taxon>
        <taxon>Actinomycetes</taxon>
        <taxon>Propionibacteriales</taxon>
        <taxon>Nocardioidaceae</taxon>
        <taxon>Nocardioides</taxon>
    </lineage>
</organism>
<sequence>MSAQASPGTGRPADLGDRYGAPAPWRRRAVLVASVVVAVAFLGWLGWTTYVHATPDVDSAIVGYDVVDEHTATAQVTVRLKDDTVAATCLLRAYAEDHTVVGELSFTPQYAAKQPLEETVRTERRATSVELVGCTAPGEPRPR</sequence>
<name>A0A7X0RHA0_9ACTN</name>
<comment type="caution">
    <text evidence="2">The sequence shown here is derived from an EMBL/GenBank/DDBJ whole genome shotgun (WGS) entry which is preliminary data.</text>
</comment>
<protein>
    <submittedName>
        <fullName evidence="2">DUF4307 domain-containing protein</fullName>
    </submittedName>
</protein>
<evidence type="ECO:0000313" key="3">
    <source>
        <dbReference type="Proteomes" id="UP000523955"/>
    </source>
</evidence>
<reference evidence="2 3" key="1">
    <citation type="submission" date="2020-08" db="EMBL/GenBank/DDBJ databases">
        <authorList>
            <person name="Seo M.-J."/>
        </authorList>
    </citation>
    <scope>NUCLEOTIDE SEQUENCE [LARGE SCALE GENOMIC DNA]</scope>
    <source>
        <strain evidence="2 3">KIGAM211</strain>
    </source>
</reference>
<gene>
    <name evidence="2" type="ORF">H5V45_06680</name>
</gene>
<keyword evidence="1" id="KW-0472">Membrane</keyword>
<keyword evidence="1" id="KW-0812">Transmembrane</keyword>